<dbReference type="Proteomes" id="UP001313282">
    <property type="component" value="Unassembled WGS sequence"/>
</dbReference>
<dbReference type="SUPFAM" id="SSF52540">
    <property type="entry name" value="P-loop containing nucleoside triphosphate hydrolases"/>
    <property type="match status" value="1"/>
</dbReference>
<dbReference type="SUPFAM" id="SSF49265">
    <property type="entry name" value="Fibronectin type III"/>
    <property type="match status" value="1"/>
</dbReference>
<dbReference type="CDD" id="cd00882">
    <property type="entry name" value="Ras_like_GTPase"/>
    <property type="match status" value="1"/>
</dbReference>
<dbReference type="PANTHER" id="PTHR31594">
    <property type="entry name" value="AIG1-TYPE G DOMAIN-CONTAINING PROTEIN"/>
    <property type="match status" value="1"/>
</dbReference>
<accession>A0AAN8RMB1</accession>
<protein>
    <recommendedName>
        <fullName evidence="2">Fibronectin type-III domain-containing protein</fullName>
    </recommendedName>
</protein>
<dbReference type="InterPro" id="IPR027417">
    <property type="entry name" value="P-loop_NTPase"/>
</dbReference>
<gene>
    <name evidence="3" type="ORF">TWF718_009167</name>
</gene>
<dbReference type="EMBL" id="JAVHNR010000006">
    <property type="protein sequence ID" value="KAK6339773.1"/>
    <property type="molecule type" value="Genomic_DNA"/>
</dbReference>
<feature type="domain" description="Fibronectin type-III" evidence="2">
    <location>
        <begin position="527"/>
        <end position="638"/>
    </location>
</feature>
<organism evidence="3 4">
    <name type="scientific">Orbilia javanica</name>
    <dbReference type="NCBI Taxonomy" id="47235"/>
    <lineage>
        <taxon>Eukaryota</taxon>
        <taxon>Fungi</taxon>
        <taxon>Dikarya</taxon>
        <taxon>Ascomycota</taxon>
        <taxon>Pezizomycotina</taxon>
        <taxon>Orbiliomycetes</taxon>
        <taxon>Orbiliales</taxon>
        <taxon>Orbiliaceae</taxon>
        <taxon>Orbilia</taxon>
    </lineage>
</organism>
<comment type="caution">
    <text evidence="3">The sequence shown here is derived from an EMBL/GenBank/DDBJ whole genome shotgun (WGS) entry which is preliminary data.</text>
</comment>
<reference evidence="3 4" key="1">
    <citation type="submission" date="2019-10" db="EMBL/GenBank/DDBJ databases">
        <authorList>
            <person name="Palmer J.M."/>
        </authorList>
    </citation>
    <scope>NUCLEOTIDE SEQUENCE [LARGE SCALE GENOMIC DNA]</scope>
    <source>
        <strain evidence="3 4">TWF718</strain>
    </source>
</reference>
<dbReference type="Gene3D" id="3.40.50.300">
    <property type="entry name" value="P-loop containing nucleotide triphosphate hydrolases"/>
    <property type="match status" value="1"/>
</dbReference>
<evidence type="ECO:0000313" key="4">
    <source>
        <dbReference type="Proteomes" id="UP001313282"/>
    </source>
</evidence>
<dbReference type="InterPro" id="IPR013783">
    <property type="entry name" value="Ig-like_fold"/>
</dbReference>
<evidence type="ECO:0000259" key="2">
    <source>
        <dbReference type="PROSITE" id="PS50853"/>
    </source>
</evidence>
<dbReference type="PROSITE" id="PS50853">
    <property type="entry name" value="FN3"/>
    <property type="match status" value="1"/>
</dbReference>
<dbReference type="InterPro" id="IPR003961">
    <property type="entry name" value="FN3_dom"/>
</dbReference>
<dbReference type="InterPro" id="IPR052090">
    <property type="entry name" value="Cytolytic_pore-forming_toxin"/>
</dbReference>
<dbReference type="CDD" id="cd00063">
    <property type="entry name" value="FN3"/>
    <property type="match status" value="1"/>
</dbReference>
<dbReference type="InterPro" id="IPR036116">
    <property type="entry name" value="FN3_sf"/>
</dbReference>
<dbReference type="Gene3D" id="2.60.40.10">
    <property type="entry name" value="Immunoglobulins"/>
    <property type="match status" value="1"/>
</dbReference>
<evidence type="ECO:0000256" key="1">
    <source>
        <dbReference type="SAM" id="MobiDB-lite"/>
    </source>
</evidence>
<feature type="compositionally biased region" description="Acidic residues" evidence="1">
    <location>
        <begin position="434"/>
        <end position="455"/>
    </location>
</feature>
<proteinExistence type="predicted"/>
<dbReference type="PANTHER" id="PTHR31594:SF14">
    <property type="entry name" value="FIBRONECTIN TYPE-III DOMAIN-CONTAINING PROTEIN"/>
    <property type="match status" value="1"/>
</dbReference>
<evidence type="ECO:0000313" key="3">
    <source>
        <dbReference type="EMBL" id="KAK6339773.1"/>
    </source>
</evidence>
<keyword evidence="4" id="KW-1185">Reference proteome</keyword>
<sequence length="1296" mass="142095">MGGDPDDTVLSRSALGQNIQLGMLYDARSSQTFASISLWDNDFVNAKQEITEETVEHADFTTSCSLEEAQKDNSFDAEGSLTLNSGVGGSLKYANGKKSSTYEARVDVSCTIVRRTRRIPQEALASMKYEKHLNYPHYTHFVAEVSEGGHATLSFIRPCSSAEEVKEVTGRLKMSILKTPVQGGASYLKKEEFKFEDLKVLYNGAIVESVSSLQDARRVSHEMPKKLANQLNALRYTLLPLAVLDSTANRLIRSLDDNLVSKTDMALKAGTEVDRKLGDLIEKEVFRKQFPAIRSQILNFRDAFSAAEDKFREDARRLLPELRDGTTDGNEKGAQLQASVALFERCTRFAERFISYKETESSVLCATVIKLLGMGFENCPGGLTDSGALRLLLAFGGNSIGCAKHPLQVRIESTSSGSSAGGGGGGGRAKDESGTESEDDTGSEDDSSYEAEEWFEDEQTVTNLKQSCEDLRQHRLLAGPDVAISFGVAQIKKAYRPGTNKVTSPRVGDIALVKPGKRSTFVVTGMLPKAPEAPILAIEGQTMTVKWSLEREGPGQLVMPTIGFTVKYRPQPDSPHEVAIPRIYGNEAPIEVDYEASETSAVIDSLLDDCNYEVAISIRTIIGASPWSASTVCRTGKLPSVAETMVDFFNRNKGSLSKLDTKGPQGSRPWDLCIPDGSNKGTLFLGLTEVAQRTSTDQRFLGKIAVRIVDVAAEFKPEIAASPIEDPDKTVVAVFVGTTGHGKSTQINAFISYLLGGGPDDPVRILAIDDRGAEQSSSVTQIVTCFRIRPLSSEFQGKTVLIVDTPGYGDTRGIEYDAFVTAAMSEFFMTVSHVNAIIFTCRASEMRTTLLTPVSAYVFSLFAKDVHSCLRTIYTFGDAGAPPARDALIKIEWPVCNGEIVVNNSVFTINLDGGGDNAAVRGGWLQSVRDQSKVMQMLLRATSVPTKSSALVTRNRITLERRCELAEKKILCTANEAQILIAQLSTLARAVGAAPGDKIELTENRAVEKPLPPGLSTTLCIECTHTCHPLCAFSEDKDKESCYAMDFDGNCTQCKGHCNWQRHRNAQFIIIMEKHSEWVVPKELIQRWNKNNNTLEGALIAAMDAYLRLQEDLHSDILELAKLSEQLTSMALLHNPKSLISYIDMLIRVSRTIGASPEQLMQLVTAKNTLLILCEVRAKGKGATRDSEILLSVIRGVREEMFRRMRLSDQERAEEETKPCMLYNDLLQRLPADFRRKAPRPLREAGMYSRAPLYPENLQAIVQLVQVVLQDGGVVAALAHSTSPTSAPLALSWKDG</sequence>
<name>A0AAN8RMB1_9PEZI</name>
<feature type="region of interest" description="Disordered" evidence="1">
    <location>
        <begin position="413"/>
        <end position="455"/>
    </location>
</feature>